<evidence type="ECO:0000313" key="6">
    <source>
        <dbReference type="EMBL" id="AIT95598.1"/>
    </source>
</evidence>
<dbReference type="PANTHER" id="PTHR35326">
    <property type="entry name" value="PROTEIN PSBN"/>
    <property type="match status" value="1"/>
</dbReference>
<accession>A0A097KQY7</accession>
<dbReference type="InterPro" id="IPR003398">
    <property type="entry name" value="PSII_PsbN"/>
</dbReference>
<keyword evidence="3 5" id="KW-1133">Transmembrane helix</keyword>
<dbReference type="GO" id="GO:0009535">
    <property type="term" value="C:chloroplast thylakoid membrane"/>
    <property type="evidence" value="ECO:0007669"/>
    <property type="project" value="UniProtKB-SubCell"/>
</dbReference>
<geneLocation type="chloroplast" evidence="6"/>
<name>A0A097KQY7_9CHLO</name>
<keyword evidence="6" id="KW-0934">Plastid</keyword>
<keyword evidence="2 5" id="KW-0812">Transmembrane</keyword>
<dbReference type="Pfam" id="PF02468">
    <property type="entry name" value="PsbN"/>
    <property type="match status" value="1"/>
</dbReference>
<evidence type="ECO:0000256" key="1">
    <source>
        <dbReference type="ARBA" id="ARBA00004167"/>
    </source>
</evidence>
<organism evidence="6">
    <name type="scientific">Elliptochloris bilobata</name>
    <dbReference type="NCBI Taxonomy" id="381761"/>
    <lineage>
        <taxon>Eukaryota</taxon>
        <taxon>Viridiplantae</taxon>
        <taxon>Chlorophyta</taxon>
        <taxon>core chlorophytes</taxon>
        <taxon>Trebouxiophyceae</taxon>
        <taxon>Trebouxiophyceae incertae sedis</taxon>
        <taxon>Elliptochloris clade</taxon>
        <taxon>Elliptochloris</taxon>
    </lineage>
</organism>
<dbReference type="HAMAP" id="MF_00293">
    <property type="entry name" value="PSII_PsbN"/>
    <property type="match status" value="1"/>
</dbReference>
<protein>
    <recommendedName>
        <fullName evidence="5">Protein PsbN</fullName>
    </recommendedName>
</protein>
<comment type="caution">
    <text evidence="5">Originally thought to be a component of PSII; based on experiments in Synechocystis, N.tabacum and barley, and its absence from PSII in T.elongatus and T.vulcanus, this is probably not true.</text>
</comment>
<comment type="subcellular location">
    <subcellularLocation>
        <location evidence="1">Membrane</location>
        <topology evidence="1">Single-pass membrane protein</topology>
    </subcellularLocation>
    <subcellularLocation>
        <location evidence="5">Plastid</location>
        <location evidence="5">Chloroplast thylakoid membrane</location>
        <topology evidence="5">Single-pass membrane protein</topology>
    </subcellularLocation>
</comment>
<keyword evidence="4 5" id="KW-0472">Membrane</keyword>
<keyword evidence="6" id="KW-0150">Chloroplast</keyword>
<dbReference type="PANTHER" id="PTHR35326:SF3">
    <property type="entry name" value="PROTEIN PSBN"/>
    <property type="match status" value="1"/>
</dbReference>
<dbReference type="GeneID" id="22161280"/>
<evidence type="ECO:0000256" key="5">
    <source>
        <dbReference type="HAMAP-Rule" id="MF_00293"/>
    </source>
</evidence>
<keyword evidence="5" id="KW-0793">Thylakoid</keyword>
<gene>
    <name evidence="5 6" type="primary">psbN</name>
</gene>
<comment type="function">
    <text evidence="5">May play a role in photosystem I and II biogenesis.</text>
</comment>
<evidence type="ECO:0000256" key="3">
    <source>
        <dbReference type="ARBA" id="ARBA00022989"/>
    </source>
</evidence>
<dbReference type="GO" id="GO:0015979">
    <property type="term" value="P:photosynthesis"/>
    <property type="evidence" value="ECO:0007669"/>
    <property type="project" value="InterPro"/>
</dbReference>
<dbReference type="AlphaFoldDB" id="A0A097KQY7"/>
<proteinExistence type="inferred from homology"/>
<sequence length="44" mass="4992">MESPAFFYTVFLSSLLVSITSYSIYVGFGPPSKSLRDPFEEHED</sequence>
<evidence type="ECO:0000256" key="2">
    <source>
        <dbReference type="ARBA" id="ARBA00022692"/>
    </source>
</evidence>
<dbReference type="EMBL" id="KM462887">
    <property type="protein sequence ID" value="AIT95598.1"/>
    <property type="molecule type" value="Genomic_DNA"/>
</dbReference>
<reference evidence="6" key="1">
    <citation type="journal article" date="2014" name="BMC Evol. Biol.">
        <title>Chloroplast phylogenomic analysis resolves deep-level relationships within the green algal class Trebouxiophyceae.</title>
        <authorList>
            <person name="Lemieux C."/>
            <person name="Otis C."/>
            <person name="Turmel M."/>
        </authorList>
    </citation>
    <scope>NUCLEOTIDE SEQUENCE</scope>
</reference>
<comment type="similarity">
    <text evidence="5">Belongs to the PsbN family.</text>
</comment>
<dbReference type="RefSeq" id="YP_009106810.1">
    <property type="nucleotide sequence ID" value="NC_025548.1"/>
</dbReference>
<feature type="transmembrane region" description="Helical" evidence="5">
    <location>
        <begin position="6"/>
        <end position="28"/>
    </location>
</feature>
<evidence type="ECO:0000256" key="4">
    <source>
        <dbReference type="ARBA" id="ARBA00023136"/>
    </source>
</evidence>